<organism evidence="6 7">
    <name type="scientific">Catenulispora yoronensis</name>
    <dbReference type="NCBI Taxonomy" id="450799"/>
    <lineage>
        <taxon>Bacteria</taxon>
        <taxon>Bacillati</taxon>
        <taxon>Actinomycetota</taxon>
        <taxon>Actinomycetes</taxon>
        <taxon>Catenulisporales</taxon>
        <taxon>Catenulisporaceae</taxon>
        <taxon>Catenulispora</taxon>
    </lineage>
</organism>
<keyword evidence="7" id="KW-1185">Reference proteome</keyword>
<reference evidence="7" key="1">
    <citation type="journal article" date="2019" name="Int. J. Syst. Evol. Microbiol.">
        <title>The Global Catalogue of Microorganisms (GCM) 10K type strain sequencing project: providing services to taxonomists for standard genome sequencing and annotation.</title>
        <authorList>
            <consortium name="The Broad Institute Genomics Platform"/>
            <consortium name="The Broad Institute Genome Sequencing Center for Infectious Disease"/>
            <person name="Wu L."/>
            <person name="Ma J."/>
        </authorList>
    </citation>
    <scope>NUCLEOTIDE SEQUENCE [LARGE SCALE GENOMIC DNA]</scope>
    <source>
        <strain evidence="7">JCM 16014</strain>
    </source>
</reference>
<evidence type="ECO:0000256" key="1">
    <source>
        <dbReference type="ARBA" id="ARBA00010928"/>
    </source>
</evidence>
<dbReference type="SUPFAM" id="SSF55347">
    <property type="entry name" value="Glyceraldehyde-3-phosphate dehydrogenase-like, C-terminal domain"/>
    <property type="match status" value="1"/>
</dbReference>
<dbReference type="Pfam" id="PF01408">
    <property type="entry name" value="GFO_IDH_MocA"/>
    <property type="match status" value="1"/>
</dbReference>
<evidence type="ECO:0000256" key="2">
    <source>
        <dbReference type="ARBA" id="ARBA00023002"/>
    </source>
</evidence>
<evidence type="ECO:0000259" key="5">
    <source>
        <dbReference type="Pfam" id="PF22725"/>
    </source>
</evidence>
<name>A0ABP5GS59_9ACTN</name>
<dbReference type="InterPro" id="IPR055170">
    <property type="entry name" value="GFO_IDH_MocA-like_dom"/>
</dbReference>
<dbReference type="Proteomes" id="UP001500751">
    <property type="component" value="Unassembled WGS sequence"/>
</dbReference>
<proteinExistence type="inferred from homology"/>
<protein>
    <submittedName>
        <fullName evidence="6">Gfo/Idh/MocA family oxidoreductase</fullName>
    </submittedName>
</protein>
<evidence type="ECO:0000256" key="3">
    <source>
        <dbReference type="SAM" id="MobiDB-lite"/>
    </source>
</evidence>
<dbReference type="RefSeq" id="WP_344669628.1">
    <property type="nucleotide sequence ID" value="NZ_BAAAQN010000049.1"/>
</dbReference>
<dbReference type="EMBL" id="BAAAQN010000049">
    <property type="protein sequence ID" value="GAA2050478.1"/>
    <property type="molecule type" value="Genomic_DNA"/>
</dbReference>
<evidence type="ECO:0000259" key="4">
    <source>
        <dbReference type="Pfam" id="PF01408"/>
    </source>
</evidence>
<dbReference type="Pfam" id="PF22725">
    <property type="entry name" value="GFO_IDH_MocA_C3"/>
    <property type="match status" value="1"/>
</dbReference>
<feature type="region of interest" description="Disordered" evidence="3">
    <location>
        <begin position="1"/>
        <end position="43"/>
    </location>
</feature>
<comment type="similarity">
    <text evidence="1">Belongs to the Gfo/Idh/MocA family.</text>
</comment>
<keyword evidence="2" id="KW-0560">Oxidoreductase</keyword>
<feature type="region of interest" description="Disordered" evidence="3">
    <location>
        <begin position="295"/>
        <end position="316"/>
    </location>
</feature>
<dbReference type="Gene3D" id="3.30.360.10">
    <property type="entry name" value="Dihydrodipicolinate Reductase, domain 2"/>
    <property type="match status" value="1"/>
</dbReference>
<accession>A0ABP5GS59</accession>
<feature type="domain" description="Gfo/Idh/MocA-like oxidoreductase N-terminal" evidence="4">
    <location>
        <begin position="45"/>
        <end position="154"/>
    </location>
</feature>
<dbReference type="Gene3D" id="3.40.50.720">
    <property type="entry name" value="NAD(P)-binding Rossmann-like Domain"/>
    <property type="match status" value="1"/>
</dbReference>
<gene>
    <name evidence="6" type="ORF">GCM10009839_66190</name>
</gene>
<dbReference type="InterPro" id="IPR036291">
    <property type="entry name" value="NAD(P)-bd_dom_sf"/>
</dbReference>
<feature type="domain" description="GFO/IDH/MocA-like oxidoreductase" evidence="5">
    <location>
        <begin position="164"/>
        <end position="283"/>
    </location>
</feature>
<evidence type="ECO:0000313" key="6">
    <source>
        <dbReference type="EMBL" id="GAA2050478.1"/>
    </source>
</evidence>
<dbReference type="InterPro" id="IPR051317">
    <property type="entry name" value="Gfo/Idh/MocA_oxidoreduct"/>
</dbReference>
<sequence length="375" mass="38653">MSSPTTSGTASATEIAAGTSAGTSAKTSPGTGPGTSAPGTPPSPLRVGLVGYGLAGSAFHAPLIRATPGLELTAVVTSRPVPDDVVRVSSPDELWATGVDLAVVATPNRTHVPIATAALEAGVNVVVDKPLAATAAEAAALIGRARRAGLLLSVFQNRRWDGDFLTLSDLVASGKLGRVHRFESRFERWRPRLSGSWRESGDPADAGGLLNDLGSHLVDQALTLFGPARSVYAEVSALRTGATTDDDTFVALRHADGTHSHLWMSVLAEQPGPRFRVLGDGGSWLSAGLDSQEASLRAGGGPADPGFGANEPGSLNGKEYPTRAGSYVEFYEGIARALREGGPNPVDPADAVAMLKVLEAARLSAAEQRVVDLGE</sequence>
<dbReference type="InterPro" id="IPR000683">
    <property type="entry name" value="Gfo/Idh/MocA-like_OxRdtase_N"/>
</dbReference>
<comment type="caution">
    <text evidence="6">The sequence shown here is derived from an EMBL/GenBank/DDBJ whole genome shotgun (WGS) entry which is preliminary data.</text>
</comment>
<dbReference type="PANTHER" id="PTHR43708:SF5">
    <property type="entry name" value="CONSERVED EXPRESSED OXIDOREDUCTASE (EUROFUNG)-RELATED"/>
    <property type="match status" value="1"/>
</dbReference>
<evidence type="ECO:0000313" key="7">
    <source>
        <dbReference type="Proteomes" id="UP001500751"/>
    </source>
</evidence>
<dbReference type="SUPFAM" id="SSF51735">
    <property type="entry name" value="NAD(P)-binding Rossmann-fold domains"/>
    <property type="match status" value="1"/>
</dbReference>
<feature type="compositionally biased region" description="Low complexity" evidence="3">
    <location>
        <begin position="1"/>
        <end position="38"/>
    </location>
</feature>
<dbReference type="PANTHER" id="PTHR43708">
    <property type="entry name" value="CONSERVED EXPRESSED OXIDOREDUCTASE (EUROFUNG)"/>
    <property type="match status" value="1"/>
</dbReference>